<evidence type="ECO:0000256" key="1">
    <source>
        <dbReference type="SAM" id="SignalP"/>
    </source>
</evidence>
<feature type="signal peptide" evidence="1">
    <location>
        <begin position="1"/>
        <end position="17"/>
    </location>
</feature>
<sequence length="270" mass="29794">MRLYKYFLLLISSTALGQVGIGTNNPRGALDINSSNSGVVYPVVALTATNLQAPVLNPNTGALVPGTVVFNNNLNNSGTQSVYPGTYMWNGTKWIPQFSKRQSEIFFQSSTVLRSESDLNNQDVPNLGLIANKFFRTKYNGFYRIEVRVNFGAGRINSPVAGNDNAAYQDGTFNFSFNGENHALNVKSISTYDESTGTIIFYEGVWKESYFVIYTDLIAATDYYFNLRFTQSPAPAFFDSGNSGAGRGYVGKDIPCSIEFTYIEDYTPAN</sequence>
<feature type="chain" id="PRO_5045565643" evidence="1">
    <location>
        <begin position="18"/>
        <end position="270"/>
    </location>
</feature>
<name>A0ABT8DL60_9FLAO</name>
<dbReference type="Proteomes" id="UP001244787">
    <property type="component" value="Unassembled WGS sequence"/>
</dbReference>
<dbReference type="RefSeq" id="WP_290254831.1">
    <property type="nucleotide sequence ID" value="NZ_JAUGQQ010000006.1"/>
</dbReference>
<evidence type="ECO:0000313" key="3">
    <source>
        <dbReference type="Proteomes" id="UP001244787"/>
    </source>
</evidence>
<protein>
    <submittedName>
        <fullName evidence="2">Uncharacterized protein</fullName>
    </submittedName>
</protein>
<organism evidence="2 3">
    <name type="scientific">Aequorivita aurantiaca</name>
    <dbReference type="NCBI Taxonomy" id="3053356"/>
    <lineage>
        <taxon>Bacteria</taxon>
        <taxon>Pseudomonadati</taxon>
        <taxon>Bacteroidota</taxon>
        <taxon>Flavobacteriia</taxon>
        <taxon>Flavobacteriales</taxon>
        <taxon>Flavobacteriaceae</taxon>
        <taxon>Aequorivita</taxon>
    </lineage>
</organism>
<gene>
    <name evidence="2" type="ORF">QRD02_10140</name>
</gene>
<reference evidence="2 3" key="1">
    <citation type="submission" date="2023-06" db="EMBL/GenBank/DDBJ databases">
        <authorList>
            <person name="Ye Y.-Q."/>
            <person name="Du Z.-J."/>
        </authorList>
    </citation>
    <scope>NUCLEOTIDE SEQUENCE [LARGE SCALE GENOMIC DNA]</scope>
    <source>
        <strain evidence="2 3">SDUM287046</strain>
    </source>
</reference>
<comment type="caution">
    <text evidence="2">The sequence shown here is derived from an EMBL/GenBank/DDBJ whole genome shotgun (WGS) entry which is preliminary data.</text>
</comment>
<keyword evidence="1" id="KW-0732">Signal</keyword>
<evidence type="ECO:0000313" key="2">
    <source>
        <dbReference type="EMBL" id="MDN3724744.1"/>
    </source>
</evidence>
<dbReference type="EMBL" id="JAUGQQ010000006">
    <property type="protein sequence ID" value="MDN3724744.1"/>
    <property type="molecule type" value="Genomic_DNA"/>
</dbReference>
<proteinExistence type="predicted"/>
<keyword evidence="3" id="KW-1185">Reference proteome</keyword>
<accession>A0ABT8DL60</accession>